<evidence type="ECO:0000313" key="3">
    <source>
        <dbReference type="EnsemblMetazoa" id="AALFPA23_015927.P23194"/>
    </source>
</evidence>
<name>A0ABM1Z7Z5_AEDAL</name>
<evidence type="ECO:0000313" key="4">
    <source>
        <dbReference type="Proteomes" id="UP000069940"/>
    </source>
</evidence>
<dbReference type="Pfam" id="PF00078">
    <property type="entry name" value="RVT_1"/>
    <property type="match status" value="1"/>
</dbReference>
<dbReference type="RefSeq" id="XP_062713420.1">
    <property type="nucleotide sequence ID" value="XM_062857436.1"/>
</dbReference>
<feature type="domain" description="Reverse transcriptase" evidence="1">
    <location>
        <begin position="356"/>
        <end position="482"/>
    </location>
</feature>
<dbReference type="InterPro" id="IPR041588">
    <property type="entry name" value="Integrase_H2C2"/>
</dbReference>
<proteinExistence type="predicted"/>
<dbReference type="PANTHER" id="PTHR47331:SF4">
    <property type="entry name" value="PEPTIDASE S1 DOMAIN-CONTAINING PROTEIN"/>
    <property type="match status" value="1"/>
</dbReference>
<accession>A0ABM1Z7Z5</accession>
<dbReference type="SUPFAM" id="SSF56672">
    <property type="entry name" value="DNA/RNA polymerases"/>
    <property type="match status" value="1"/>
</dbReference>
<reference evidence="3" key="2">
    <citation type="submission" date="2025-05" db="UniProtKB">
        <authorList>
            <consortium name="EnsemblMetazoa"/>
        </authorList>
    </citation>
    <scope>IDENTIFICATION</scope>
    <source>
        <strain evidence="3">Foshan</strain>
    </source>
</reference>
<dbReference type="InterPro" id="IPR000477">
    <property type="entry name" value="RT_dom"/>
</dbReference>
<evidence type="ECO:0000259" key="2">
    <source>
        <dbReference type="Pfam" id="PF17921"/>
    </source>
</evidence>
<dbReference type="InterPro" id="IPR008042">
    <property type="entry name" value="Retrotrans_Pao"/>
</dbReference>
<keyword evidence="4" id="KW-1185">Reference proteome</keyword>
<protein>
    <recommendedName>
        <fullName evidence="5">Peptidase A2 domain-containing protein</fullName>
    </recommendedName>
</protein>
<reference evidence="4" key="1">
    <citation type="journal article" date="2015" name="Proc. Natl. Acad. Sci. U.S.A.">
        <title>Genome sequence of the Asian Tiger mosquito, Aedes albopictus, reveals insights into its biology, genetics, and evolution.</title>
        <authorList>
            <person name="Chen X.G."/>
            <person name="Jiang X."/>
            <person name="Gu J."/>
            <person name="Xu M."/>
            <person name="Wu Y."/>
            <person name="Deng Y."/>
            <person name="Zhang C."/>
            <person name="Bonizzoni M."/>
            <person name="Dermauw W."/>
            <person name="Vontas J."/>
            <person name="Armbruster P."/>
            <person name="Huang X."/>
            <person name="Yang Y."/>
            <person name="Zhang H."/>
            <person name="He W."/>
            <person name="Peng H."/>
            <person name="Liu Y."/>
            <person name="Wu K."/>
            <person name="Chen J."/>
            <person name="Lirakis M."/>
            <person name="Topalis P."/>
            <person name="Van Leeuwen T."/>
            <person name="Hall A.B."/>
            <person name="Jiang X."/>
            <person name="Thorpe C."/>
            <person name="Mueller R.L."/>
            <person name="Sun C."/>
            <person name="Waterhouse R.M."/>
            <person name="Yan G."/>
            <person name="Tu Z.J."/>
            <person name="Fang X."/>
            <person name="James A.A."/>
        </authorList>
    </citation>
    <scope>NUCLEOTIDE SEQUENCE [LARGE SCALE GENOMIC DNA]</scope>
    <source>
        <strain evidence="4">Foshan</strain>
    </source>
</reference>
<feature type="domain" description="Integrase zinc-binding" evidence="2">
    <location>
        <begin position="938"/>
        <end position="991"/>
    </location>
</feature>
<dbReference type="Proteomes" id="UP000069940">
    <property type="component" value="Unassembled WGS sequence"/>
</dbReference>
<dbReference type="Pfam" id="PF17921">
    <property type="entry name" value="Integrase_H2C2"/>
    <property type="match status" value="1"/>
</dbReference>
<dbReference type="InterPro" id="IPR043502">
    <property type="entry name" value="DNA/RNA_pol_sf"/>
</dbReference>
<sequence>MASTDTVVAHGSAQHSQVLLATAIVIVEDNSGQRYPARALLDSGSESNFVTERLSQRLRVTRHKVEVKIHGIGQAVTNVKQQIEATIRSRVSEFSQRMNFLVLPKVTVHLPTSSINIAKWNIPEGIELADPSFNVSMNVDMVLGIQSFFQFFRNGRQVSLGERLPALNESVFGWVVCGGSSVSSQSLNISCNVSTSEGLEELVARFWSCEEIGSAENYSPQEARCEEHFVRTVRRGEDGRYTVSLPKDTEVLKRIGESRDIAVRRLQSTERRLAKNEDLRGQYCAFMEEYLQLGHMRKVESITVPSNHCYLPHHPVVKEASTTTKVRVVFNASSETTTRVTLNDALLVGPIIQDDLRSIIMRSRTKQVMLVANVEKMFRQIWINEEDRPLQSILWRSSPEEEINTFELNTVTYGTKPAPFLATRVLKQLADDEEGKFPLGAKAVREYTYMDDVITGTDDVDEALKLRVQLQRLTTAVGFKLRKWASKHPGALMGVLEEDLAIPSTQEISLDPDPSVKTLGLTWMPGTDTLRFQFTIPNLQDTKLLTKRMILSIIATLFDPLGLIGAAITTFKVFMQVLWTLKNEDEQRIGWDEPLPKTVGETWQGYHQQLPTLNQLRIKRCVLIPEAQRIDLHCFSDASEKAYGGCIYVRSEDSDRNVQVRLFASKSRVAPLNRQSIPRLELCGALLTAELYGKVIQSIRLPVNVHFWTDSTCVLRWIAATPNTWSTYIGNRCAKIQRLTEGYQWRHVPGSQNPADLISRGITPTNIAINHFWWHGPDWLLSDPEEWPQLAELRNSEEVEKERRRTATAATMATTDVFVEEYVAKFSTYSDLIRTTAIWQRLIKLLKIPKAERRSGFLTSEELKEAEHTIIRMVQRVSLTDEWKDLSEGKPVSRKSPLRWFHPYISSEGLMRLGGRLGHSAEPEDFKHPIVLPKGHRFTHLIVTHYYIRLLHAGPQLLLSTIRQKFWPLGGRNIARQVVQRCYRCFRAKPSAVKQFMGDYLRKE</sequence>
<dbReference type="EnsemblMetazoa" id="AALFPA23_015927.R23194">
    <property type="protein sequence ID" value="AALFPA23_015927.P23194"/>
    <property type="gene ID" value="AALFPA23_015927"/>
</dbReference>
<evidence type="ECO:0008006" key="5">
    <source>
        <dbReference type="Google" id="ProtNLM"/>
    </source>
</evidence>
<organism evidence="3 4">
    <name type="scientific">Aedes albopictus</name>
    <name type="common">Asian tiger mosquito</name>
    <name type="synonym">Stegomyia albopicta</name>
    <dbReference type="NCBI Taxonomy" id="7160"/>
    <lineage>
        <taxon>Eukaryota</taxon>
        <taxon>Metazoa</taxon>
        <taxon>Ecdysozoa</taxon>
        <taxon>Arthropoda</taxon>
        <taxon>Hexapoda</taxon>
        <taxon>Insecta</taxon>
        <taxon>Pterygota</taxon>
        <taxon>Neoptera</taxon>
        <taxon>Endopterygota</taxon>
        <taxon>Diptera</taxon>
        <taxon>Nematocera</taxon>
        <taxon>Culicoidea</taxon>
        <taxon>Culicidae</taxon>
        <taxon>Culicinae</taxon>
        <taxon>Aedini</taxon>
        <taxon>Aedes</taxon>
        <taxon>Stegomyia</taxon>
    </lineage>
</organism>
<evidence type="ECO:0000259" key="1">
    <source>
        <dbReference type="Pfam" id="PF00078"/>
    </source>
</evidence>
<dbReference type="CDD" id="cd01644">
    <property type="entry name" value="RT_pepA17"/>
    <property type="match status" value="1"/>
</dbReference>
<dbReference type="Gene3D" id="3.30.70.270">
    <property type="match status" value="1"/>
</dbReference>
<dbReference type="CDD" id="cd00303">
    <property type="entry name" value="retropepsin_like"/>
    <property type="match status" value="1"/>
</dbReference>
<dbReference type="Pfam" id="PF05380">
    <property type="entry name" value="Peptidase_A17"/>
    <property type="match status" value="1"/>
</dbReference>
<dbReference type="Gene3D" id="3.10.10.10">
    <property type="entry name" value="HIV Type 1 Reverse Transcriptase, subunit A, domain 1"/>
    <property type="match status" value="1"/>
</dbReference>
<dbReference type="GeneID" id="134290322"/>
<dbReference type="InterPro" id="IPR043128">
    <property type="entry name" value="Rev_trsase/Diguanyl_cyclase"/>
</dbReference>
<dbReference type="PANTHER" id="PTHR47331">
    <property type="entry name" value="PHD-TYPE DOMAIN-CONTAINING PROTEIN"/>
    <property type="match status" value="1"/>
</dbReference>